<evidence type="ECO:0000259" key="1">
    <source>
        <dbReference type="Pfam" id="PF00485"/>
    </source>
</evidence>
<organism evidence="2 3">
    <name type="scientific">Heyndrickxia oleronia</name>
    <dbReference type="NCBI Taxonomy" id="38875"/>
    <lineage>
        <taxon>Bacteria</taxon>
        <taxon>Bacillati</taxon>
        <taxon>Bacillota</taxon>
        <taxon>Bacilli</taxon>
        <taxon>Bacillales</taxon>
        <taxon>Bacillaceae</taxon>
        <taxon>Heyndrickxia</taxon>
    </lineage>
</organism>
<dbReference type="GO" id="GO:0005524">
    <property type="term" value="F:ATP binding"/>
    <property type="evidence" value="ECO:0007669"/>
    <property type="project" value="InterPro"/>
</dbReference>
<dbReference type="NCBIfam" id="NF006085">
    <property type="entry name" value="PRK08233.1"/>
    <property type="match status" value="1"/>
</dbReference>
<evidence type="ECO:0000313" key="3">
    <source>
        <dbReference type="Proteomes" id="UP001159179"/>
    </source>
</evidence>
<name>A0AAW6T050_9BACI</name>
<dbReference type="InterPro" id="IPR027417">
    <property type="entry name" value="P-loop_NTPase"/>
</dbReference>
<dbReference type="Gene3D" id="3.40.50.300">
    <property type="entry name" value="P-loop containing nucleotide triphosphate hydrolases"/>
    <property type="match status" value="1"/>
</dbReference>
<dbReference type="GO" id="GO:0016301">
    <property type="term" value="F:kinase activity"/>
    <property type="evidence" value="ECO:0007669"/>
    <property type="project" value="InterPro"/>
</dbReference>
<protein>
    <submittedName>
        <fullName evidence="2">AAA family ATPase</fullName>
    </submittedName>
</protein>
<accession>A0AAW6T050</accession>
<dbReference type="Pfam" id="PF00485">
    <property type="entry name" value="PRK"/>
    <property type="match status" value="1"/>
</dbReference>
<dbReference type="EMBL" id="JAROYP010000021">
    <property type="protein sequence ID" value="MDH5163968.1"/>
    <property type="molecule type" value="Genomic_DNA"/>
</dbReference>
<dbReference type="SUPFAM" id="SSF52540">
    <property type="entry name" value="P-loop containing nucleoside triphosphate hydrolases"/>
    <property type="match status" value="1"/>
</dbReference>
<dbReference type="RefSeq" id="WP_280618642.1">
    <property type="nucleotide sequence ID" value="NZ_JAROYP010000021.1"/>
</dbReference>
<reference evidence="2" key="1">
    <citation type="submission" date="2023-03" db="EMBL/GenBank/DDBJ databases">
        <title>Bacterial isolates from washroom surfaces on a university campus.</title>
        <authorList>
            <person name="Holman D.B."/>
            <person name="Gzyl K.E."/>
            <person name="Taheri A.E."/>
        </authorList>
    </citation>
    <scope>NUCLEOTIDE SEQUENCE</scope>
    <source>
        <strain evidence="2">RD03</strain>
    </source>
</reference>
<sequence>MKEGNQPFVIAISGVSGGGKTTIAKHLNDRLSNSKTNSKTLFFDDYDFDGPNDIIHWVDNGANYDEWNLDPFITDIKKLLSEPLDFIVLDYPFAYKHAKTSQLIDLAVYIDTPLDIAMARRVIRDFKNSSHERILIEMENYISQGRRGYLEMLKTIKPNSDIIVDGTFSISKIVNEIYDEILRLFSKTLLPFK</sequence>
<dbReference type="InterPro" id="IPR006083">
    <property type="entry name" value="PRK/URK"/>
</dbReference>
<dbReference type="AlphaFoldDB" id="A0AAW6T050"/>
<comment type="caution">
    <text evidence="2">The sequence shown here is derived from an EMBL/GenBank/DDBJ whole genome shotgun (WGS) entry which is preliminary data.</text>
</comment>
<dbReference type="Proteomes" id="UP001159179">
    <property type="component" value="Unassembled WGS sequence"/>
</dbReference>
<proteinExistence type="predicted"/>
<gene>
    <name evidence="2" type="ORF">P5X88_23815</name>
</gene>
<feature type="domain" description="Phosphoribulokinase/uridine kinase" evidence="1">
    <location>
        <begin position="68"/>
        <end position="164"/>
    </location>
</feature>
<evidence type="ECO:0000313" key="2">
    <source>
        <dbReference type="EMBL" id="MDH5163968.1"/>
    </source>
</evidence>